<feature type="compositionally biased region" description="Low complexity" evidence="9">
    <location>
        <begin position="162"/>
        <end position="171"/>
    </location>
</feature>
<evidence type="ECO:0000313" key="10">
    <source>
        <dbReference type="EMBL" id="KAK3277532.1"/>
    </source>
</evidence>
<evidence type="ECO:0000256" key="3">
    <source>
        <dbReference type="ARBA" id="ARBA00022448"/>
    </source>
</evidence>
<dbReference type="EMBL" id="LGRX02006062">
    <property type="protein sequence ID" value="KAK3277532.1"/>
    <property type="molecule type" value="Genomic_DNA"/>
</dbReference>
<keyword evidence="4" id="KW-0812">Transmembrane</keyword>
<dbReference type="GO" id="GO:0015031">
    <property type="term" value="P:protein transport"/>
    <property type="evidence" value="ECO:0007669"/>
    <property type="project" value="UniProtKB-KW"/>
</dbReference>
<evidence type="ECO:0000256" key="1">
    <source>
        <dbReference type="ARBA" id="ARBA00004211"/>
    </source>
</evidence>
<feature type="compositionally biased region" description="Polar residues" evidence="9">
    <location>
        <begin position="186"/>
        <end position="197"/>
    </location>
</feature>
<accession>A0AAE0LA52</accession>
<dbReference type="InterPro" id="IPR010989">
    <property type="entry name" value="SNARE"/>
</dbReference>
<comment type="caution">
    <text evidence="10">The sequence shown here is derived from an EMBL/GenBank/DDBJ whole genome shotgun (WGS) entry which is preliminary data.</text>
</comment>
<evidence type="ECO:0000256" key="4">
    <source>
        <dbReference type="ARBA" id="ARBA00022692"/>
    </source>
</evidence>
<keyword evidence="6" id="KW-1133">Transmembrane helix</keyword>
<evidence type="ECO:0000256" key="9">
    <source>
        <dbReference type="SAM" id="MobiDB-lite"/>
    </source>
</evidence>
<keyword evidence="11" id="KW-1185">Reference proteome</keyword>
<dbReference type="GO" id="GO:0005783">
    <property type="term" value="C:endoplasmic reticulum"/>
    <property type="evidence" value="ECO:0007669"/>
    <property type="project" value="TreeGrafter"/>
</dbReference>
<comment type="similarity">
    <text evidence="2">Belongs to the syntaxin family.</text>
</comment>
<dbReference type="SUPFAM" id="SSF47661">
    <property type="entry name" value="t-snare proteins"/>
    <property type="match status" value="1"/>
</dbReference>
<dbReference type="PANTHER" id="PTHR15959:SF0">
    <property type="entry name" value="SYNTAXIN-18"/>
    <property type="match status" value="1"/>
</dbReference>
<dbReference type="GO" id="GO:0006890">
    <property type="term" value="P:retrograde vesicle-mediated transport, Golgi to endoplasmic reticulum"/>
    <property type="evidence" value="ECO:0007669"/>
    <property type="project" value="TreeGrafter"/>
</dbReference>
<evidence type="ECO:0000256" key="6">
    <source>
        <dbReference type="ARBA" id="ARBA00022989"/>
    </source>
</evidence>
<evidence type="ECO:0000313" key="11">
    <source>
        <dbReference type="Proteomes" id="UP001190700"/>
    </source>
</evidence>
<keyword evidence="8" id="KW-0472">Membrane</keyword>
<dbReference type="Proteomes" id="UP001190700">
    <property type="component" value="Unassembled WGS sequence"/>
</dbReference>
<proteinExistence type="inferred from homology"/>
<dbReference type="GO" id="GO:0031201">
    <property type="term" value="C:SNARE complex"/>
    <property type="evidence" value="ECO:0007669"/>
    <property type="project" value="TreeGrafter"/>
</dbReference>
<gene>
    <name evidence="10" type="ORF">CYMTET_14466</name>
</gene>
<feature type="region of interest" description="Disordered" evidence="9">
    <location>
        <begin position="159"/>
        <end position="197"/>
    </location>
</feature>
<name>A0AAE0LA52_9CHLO</name>
<evidence type="ECO:0000256" key="8">
    <source>
        <dbReference type="ARBA" id="ARBA00023136"/>
    </source>
</evidence>
<dbReference type="AlphaFoldDB" id="A0AAE0LA52"/>
<keyword evidence="5" id="KW-0653">Protein transport</keyword>
<dbReference type="PANTHER" id="PTHR15959">
    <property type="entry name" value="SYNTAXIN-18"/>
    <property type="match status" value="1"/>
</dbReference>
<sequence>MDRTADLHDLCVACATRNGSDQATIRKIKGAAILRPLPKHNDFTKTAQNIAGNIKTMSTFVQKHRPGFFHPELATERERDSIEEEVGLFVKTCTERVDSLKDLIIFQSSERRSAHVVAHLHGIVLILSERLKEVTETFDECRQARYESQLANYQHTQQLREQASSQRGAIAARRRGQDDRADDSANDGSVSGLQMQHSDMLADELEGLVDQVPEEAPHL</sequence>
<reference evidence="10 11" key="1">
    <citation type="journal article" date="2015" name="Genome Biol. Evol.">
        <title>Comparative Genomics of a Bacterivorous Green Alga Reveals Evolutionary Causalities and Consequences of Phago-Mixotrophic Mode of Nutrition.</title>
        <authorList>
            <person name="Burns J.A."/>
            <person name="Paasch A."/>
            <person name="Narechania A."/>
            <person name="Kim E."/>
        </authorList>
    </citation>
    <scope>NUCLEOTIDE SEQUENCE [LARGE SCALE GENOMIC DNA]</scope>
    <source>
        <strain evidence="10 11">PLY_AMNH</strain>
    </source>
</reference>
<evidence type="ECO:0000256" key="5">
    <source>
        <dbReference type="ARBA" id="ARBA00022927"/>
    </source>
</evidence>
<keyword evidence="7" id="KW-0175">Coiled coil</keyword>
<comment type="subcellular location">
    <subcellularLocation>
        <location evidence="1">Membrane</location>
        <topology evidence="1">Single-pass type IV membrane protein</topology>
    </subcellularLocation>
</comment>
<organism evidence="10 11">
    <name type="scientific">Cymbomonas tetramitiformis</name>
    <dbReference type="NCBI Taxonomy" id="36881"/>
    <lineage>
        <taxon>Eukaryota</taxon>
        <taxon>Viridiplantae</taxon>
        <taxon>Chlorophyta</taxon>
        <taxon>Pyramimonadophyceae</taxon>
        <taxon>Pyramimonadales</taxon>
        <taxon>Pyramimonadaceae</taxon>
        <taxon>Cymbomonas</taxon>
    </lineage>
</organism>
<evidence type="ECO:0000256" key="7">
    <source>
        <dbReference type="ARBA" id="ARBA00023054"/>
    </source>
</evidence>
<keyword evidence="3" id="KW-0813">Transport</keyword>
<evidence type="ECO:0000256" key="2">
    <source>
        <dbReference type="ARBA" id="ARBA00009063"/>
    </source>
</evidence>
<protein>
    <submittedName>
        <fullName evidence="10">Qa-SNARE, syp8/Ufe1p/Syntaxin 18-type</fullName>
    </submittedName>
</protein>